<evidence type="ECO:0000256" key="6">
    <source>
        <dbReference type="ARBA" id="ARBA00035457"/>
    </source>
</evidence>
<keyword evidence="2" id="KW-0699">rRNA-binding</keyword>
<sequence length="312" mass="35053">MVPRFRNWPPGPAKPHVEGFAGYKVGMTHAFLVDYRKRSTTAGQEVAVPVTVLEAPALKVAGVRLYGRGRDGRSVVAEAWTDEPDPHLARRFPIPEKLDHREARARLEKASGEDVHLLVHTQPQLLTGVPSKTPEIFEVRVSGQDLSERKTFALGLLGKEITVNDFAKEGDMVDVVAVTRGKGFQGHTKRFGVKLQPRKNSKHRRMIGTLGPHNPSYVTYRIPQAGQMGFHRRTEYNKRILKVVRDPKAEPLKMEGGFLHYGEIRSPYLIFHGSIPGPAKRLIRLRMPMRFAGSLPEKVDLRYFSTQSKQGA</sequence>
<evidence type="ECO:0000256" key="1">
    <source>
        <dbReference type="ARBA" id="ARBA00006540"/>
    </source>
</evidence>
<proteinExistence type="inferred from homology"/>
<dbReference type="SUPFAM" id="SSF50447">
    <property type="entry name" value="Translation proteins"/>
    <property type="match status" value="1"/>
</dbReference>
<dbReference type="NCBIfam" id="NF003261">
    <property type="entry name" value="PRK04231.1"/>
    <property type="match status" value="1"/>
</dbReference>
<evidence type="ECO:0000313" key="7">
    <source>
        <dbReference type="EMBL" id="EQD42674.1"/>
    </source>
</evidence>
<gene>
    <name evidence="7" type="ORF">B1B_13977</name>
</gene>
<dbReference type="GO" id="GO:0003735">
    <property type="term" value="F:structural constituent of ribosome"/>
    <property type="evidence" value="ECO:0007669"/>
    <property type="project" value="InterPro"/>
</dbReference>
<reference evidence="7" key="2">
    <citation type="journal article" date="2014" name="ISME J.">
        <title>Microbial stratification in low pH oxic and suboxic macroscopic growths along an acid mine drainage.</title>
        <authorList>
            <person name="Mendez-Garcia C."/>
            <person name="Mesa V."/>
            <person name="Sprenger R.R."/>
            <person name="Richter M."/>
            <person name="Diez M.S."/>
            <person name="Solano J."/>
            <person name="Bargiela R."/>
            <person name="Golyshina O.V."/>
            <person name="Manteca A."/>
            <person name="Ramos J.L."/>
            <person name="Gallego J.R."/>
            <person name="Llorente I."/>
            <person name="Martins Dos Santos V.A."/>
            <person name="Jensen O.N."/>
            <person name="Pelaez A.I."/>
            <person name="Sanchez J."/>
            <person name="Ferrer M."/>
        </authorList>
    </citation>
    <scope>NUCLEOTIDE SEQUENCE</scope>
</reference>
<dbReference type="InterPro" id="IPR009000">
    <property type="entry name" value="Transl_B-barrel_sf"/>
</dbReference>
<dbReference type="GO" id="GO:0019843">
    <property type="term" value="F:rRNA binding"/>
    <property type="evidence" value="ECO:0007669"/>
    <property type="project" value="UniProtKB-KW"/>
</dbReference>
<dbReference type="PANTHER" id="PTHR11363:SF5">
    <property type="entry name" value="LARGE RIBOSOMAL SUBUNIT PROTEIN UL3"/>
    <property type="match status" value="1"/>
</dbReference>
<evidence type="ECO:0000256" key="5">
    <source>
        <dbReference type="ARBA" id="ARBA00023274"/>
    </source>
</evidence>
<dbReference type="InterPro" id="IPR019928">
    <property type="entry name" value="Ribosomal_uL3_arc"/>
</dbReference>
<keyword evidence="3" id="KW-0694">RNA-binding</keyword>
<dbReference type="Gene3D" id="4.10.960.10">
    <property type="entry name" value="Ribosomal protein L3, domain 3"/>
    <property type="match status" value="1"/>
</dbReference>
<keyword evidence="5" id="KW-0687">Ribonucleoprotein</keyword>
<organism evidence="7">
    <name type="scientific">mine drainage metagenome</name>
    <dbReference type="NCBI Taxonomy" id="410659"/>
    <lineage>
        <taxon>unclassified sequences</taxon>
        <taxon>metagenomes</taxon>
        <taxon>ecological metagenomes</taxon>
    </lineage>
</organism>
<protein>
    <recommendedName>
        <fullName evidence="6">50S ribosomal protein L3</fullName>
    </recommendedName>
</protein>
<dbReference type="EMBL" id="AUZY01009219">
    <property type="protein sequence ID" value="EQD42674.1"/>
    <property type="molecule type" value="Genomic_DNA"/>
</dbReference>
<comment type="caution">
    <text evidence="7">The sequence shown here is derived from an EMBL/GenBank/DDBJ whole genome shotgun (WGS) entry which is preliminary data.</text>
</comment>
<dbReference type="GO" id="GO:0022625">
    <property type="term" value="C:cytosolic large ribosomal subunit"/>
    <property type="evidence" value="ECO:0007669"/>
    <property type="project" value="TreeGrafter"/>
</dbReference>
<keyword evidence="4 7" id="KW-0689">Ribosomal protein</keyword>
<reference evidence="7" key="1">
    <citation type="submission" date="2013-08" db="EMBL/GenBank/DDBJ databases">
        <authorList>
            <person name="Mendez C."/>
            <person name="Richter M."/>
            <person name="Ferrer M."/>
            <person name="Sanchez J."/>
        </authorList>
    </citation>
    <scope>NUCLEOTIDE SEQUENCE</scope>
</reference>
<dbReference type="Gene3D" id="2.40.30.10">
    <property type="entry name" value="Translation factors"/>
    <property type="match status" value="1"/>
</dbReference>
<name>T1APN7_9ZZZZ</name>
<dbReference type="Pfam" id="PF00297">
    <property type="entry name" value="Ribosomal_L3"/>
    <property type="match status" value="1"/>
</dbReference>
<accession>T1APN7</accession>
<dbReference type="Gene3D" id="3.30.1430.10">
    <property type="match status" value="1"/>
</dbReference>
<dbReference type="AlphaFoldDB" id="T1APN7"/>
<dbReference type="NCBIfam" id="TIGR03626">
    <property type="entry name" value="L3_arch"/>
    <property type="match status" value="1"/>
</dbReference>
<dbReference type="PANTHER" id="PTHR11363">
    <property type="entry name" value="60S RIBOSOMAL PROTEIN L3-RELATED"/>
    <property type="match status" value="1"/>
</dbReference>
<evidence type="ECO:0000256" key="3">
    <source>
        <dbReference type="ARBA" id="ARBA00022884"/>
    </source>
</evidence>
<comment type="similarity">
    <text evidence="1">Belongs to the universal ribosomal protein uL3 family.</text>
</comment>
<dbReference type="InterPro" id="IPR044892">
    <property type="entry name" value="Ribosomal_L3_dom_3_arc_sf"/>
</dbReference>
<evidence type="ECO:0000256" key="2">
    <source>
        <dbReference type="ARBA" id="ARBA00022730"/>
    </source>
</evidence>
<dbReference type="GO" id="GO:0006412">
    <property type="term" value="P:translation"/>
    <property type="evidence" value="ECO:0007669"/>
    <property type="project" value="InterPro"/>
</dbReference>
<dbReference type="InterPro" id="IPR045077">
    <property type="entry name" value="L3_arc_euk"/>
</dbReference>
<evidence type="ECO:0000256" key="4">
    <source>
        <dbReference type="ARBA" id="ARBA00022980"/>
    </source>
</evidence>
<dbReference type="InterPro" id="IPR000597">
    <property type="entry name" value="Ribosomal_uL3"/>
</dbReference>